<dbReference type="Proteomes" id="UP000646211">
    <property type="component" value="Unassembled WGS sequence"/>
</dbReference>
<keyword evidence="5" id="KW-1185">Reference proteome</keyword>
<evidence type="ECO:0000313" key="5">
    <source>
        <dbReference type="Proteomes" id="UP000646211"/>
    </source>
</evidence>
<feature type="coiled-coil region" evidence="2">
    <location>
        <begin position="181"/>
        <end position="266"/>
    </location>
</feature>
<proteinExistence type="predicted"/>
<keyword evidence="1" id="KW-0732">Signal</keyword>
<feature type="coiled-coil region" evidence="2">
    <location>
        <begin position="24"/>
        <end position="54"/>
    </location>
</feature>
<reference evidence="4" key="1">
    <citation type="submission" date="2020-11" db="EMBL/GenBank/DDBJ databases">
        <title>Genome of Flavobacterium soyangense.</title>
        <authorList>
            <person name="Liu Q."/>
            <person name="Xin Y.-H."/>
        </authorList>
    </citation>
    <scope>NUCLEOTIDE SEQUENCE</scope>
    <source>
        <strain evidence="4">CGMCC 1.13493</strain>
    </source>
</reference>
<accession>A0A930UBC1</accession>
<dbReference type="Pfam" id="PF01551">
    <property type="entry name" value="Peptidase_M23"/>
    <property type="match status" value="1"/>
</dbReference>
<dbReference type="InterPro" id="IPR016047">
    <property type="entry name" value="M23ase_b-sheet_dom"/>
</dbReference>
<dbReference type="RefSeq" id="WP_194310485.1">
    <property type="nucleotide sequence ID" value="NZ_JADHEC010000002.1"/>
</dbReference>
<feature type="domain" description="M23ase beta-sheet core" evidence="3">
    <location>
        <begin position="335"/>
        <end position="427"/>
    </location>
</feature>
<name>A0A930UBC1_9FLAO</name>
<evidence type="ECO:0000256" key="1">
    <source>
        <dbReference type="ARBA" id="ARBA00022729"/>
    </source>
</evidence>
<evidence type="ECO:0000259" key="3">
    <source>
        <dbReference type="Pfam" id="PF01551"/>
    </source>
</evidence>
<comment type="caution">
    <text evidence="4">The sequence shown here is derived from an EMBL/GenBank/DDBJ whole genome shotgun (WGS) entry which is preliminary data.</text>
</comment>
<dbReference type="PANTHER" id="PTHR21666">
    <property type="entry name" value="PEPTIDASE-RELATED"/>
    <property type="match status" value="1"/>
</dbReference>
<protein>
    <submittedName>
        <fullName evidence="4">Peptidoglycan DD-metalloendopeptidase family protein</fullName>
    </submittedName>
</protein>
<evidence type="ECO:0000256" key="2">
    <source>
        <dbReference type="SAM" id="Coils"/>
    </source>
</evidence>
<dbReference type="AlphaFoldDB" id="A0A930UBC1"/>
<keyword evidence="2" id="KW-0175">Coiled coil</keyword>
<organism evidence="4 5">
    <name type="scientific">Flavobacterium soyangense</name>
    <dbReference type="NCBI Taxonomy" id="2023265"/>
    <lineage>
        <taxon>Bacteria</taxon>
        <taxon>Pseudomonadati</taxon>
        <taxon>Bacteroidota</taxon>
        <taxon>Flavobacteriia</taxon>
        <taxon>Flavobacteriales</taxon>
        <taxon>Flavobacteriaceae</taxon>
        <taxon>Flavobacterium</taxon>
    </lineage>
</organism>
<dbReference type="PANTHER" id="PTHR21666:SF289">
    <property type="entry name" value="L-ALA--D-GLU ENDOPEPTIDASE"/>
    <property type="match status" value="1"/>
</dbReference>
<dbReference type="InterPro" id="IPR011055">
    <property type="entry name" value="Dup_hybrid_motif"/>
</dbReference>
<gene>
    <name evidence="4" type="ORF">IR213_01205</name>
</gene>
<evidence type="ECO:0000313" key="4">
    <source>
        <dbReference type="EMBL" id="MBF2707215.1"/>
    </source>
</evidence>
<dbReference type="EMBL" id="JADHEC010000002">
    <property type="protein sequence ID" value="MBF2707215.1"/>
    <property type="molecule type" value="Genomic_DNA"/>
</dbReference>
<dbReference type="Gene3D" id="2.70.70.10">
    <property type="entry name" value="Glucose Permease (Domain IIA)"/>
    <property type="match status" value="1"/>
</dbReference>
<dbReference type="SUPFAM" id="SSF51261">
    <property type="entry name" value="Duplicated hybrid motif"/>
    <property type="match status" value="1"/>
</dbReference>
<dbReference type="Gene3D" id="6.10.250.3150">
    <property type="match status" value="1"/>
</dbReference>
<dbReference type="InterPro" id="IPR050570">
    <property type="entry name" value="Cell_wall_metabolism_enzyme"/>
</dbReference>
<sequence>MPKFLLSLIFMCMTSLMWSQSTQQEKLEERKAQIQQEIRDNERLLQTVKKKEKSAVNVIVIQGNKIKLKEKLINTTEKQTRLLSNDMYINQVQINKLKKELVILKEDYARMIVKSYKSRSEQSRAMFILSSNSFLQAYKRAQYMKQYTNYRKLQGEEIKSKSDQLIVYNGKLDVQKTAKQKLIAENEKERLSLLKEKQEQQVLVDSIKKDKKKIAAEIKKKQQESKAIDRQIDRLIREAIAEANRKAALEKALEKAKAESKGETNEEIKTRAKAIVSSSAAVSSSRIILTAESKILADNFRANRGKLPWPVEKGFVSLPFGDQPHPQFASLTIHNSGVEITTDQGAAARAVFGGEVTSVIVLSPVNKAVVIQHGDYFTVYQNLSSVYVSKGDKVSIKQSIGKVRTNGETGKTILKFTISQNTTYNNPASWLYNM</sequence>
<dbReference type="CDD" id="cd12797">
    <property type="entry name" value="M23_peptidase"/>
    <property type="match status" value="1"/>
</dbReference>
<dbReference type="GO" id="GO:0004222">
    <property type="term" value="F:metalloendopeptidase activity"/>
    <property type="evidence" value="ECO:0007669"/>
    <property type="project" value="TreeGrafter"/>
</dbReference>